<reference evidence="1 2" key="1">
    <citation type="journal article" date="2022" name="Allergy">
        <title>Genome assembly and annotation of Periplaneta americana reveal a comprehensive cockroach allergen profile.</title>
        <authorList>
            <person name="Wang L."/>
            <person name="Xiong Q."/>
            <person name="Saelim N."/>
            <person name="Wang L."/>
            <person name="Nong W."/>
            <person name="Wan A.T."/>
            <person name="Shi M."/>
            <person name="Liu X."/>
            <person name="Cao Q."/>
            <person name="Hui J.H.L."/>
            <person name="Sookrung N."/>
            <person name="Leung T.F."/>
            <person name="Tungtrongchitr A."/>
            <person name="Tsui S.K.W."/>
        </authorList>
    </citation>
    <scope>NUCLEOTIDE SEQUENCE [LARGE SCALE GENOMIC DNA]</scope>
    <source>
        <strain evidence="1">PWHHKU_190912</strain>
    </source>
</reference>
<evidence type="ECO:0000313" key="1">
    <source>
        <dbReference type="EMBL" id="KAJ4436757.1"/>
    </source>
</evidence>
<accession>A0ABQ8SST5</accession>
<evidence type="ECO:0000313" key="2">
    <source>
        <dbReference type="Proteomes" id="UP001148838"/>
    </source>
</evidence>
<dbReference type="Proteomes" id="UP001148838">
    <property type="component" value="Unassembled WGS sequence"/>
</dbReference>
<protein>
    <submittedName>
        <fullName evidence="1">Uncharacterized protein</fullName>
    </submittedName>
</protein>
<dbReference type="EMBL" id="JAJSOF020000021">
    <property type="protein sequence ID" value="KAJ4436757.1"/>
    <property type="molecule type" value="Genomic_DNA"/>
</dbReference>
<name>A0ABQ8SST5_PERAM</name>
<proteinExistence type="predicted"/>
<comment type="caution">
    <text evidence="1">The sequence shown here is derived from an EMBL/GenBank/DDBJ whole genome shotgun (WGS) entry which is preliminary data.</text>
</comment>
<gene>
    <name evidence="1" type="ORF">ANN_16889</name>
</gene>
<organism evidence="1 2">
    <name type="scientific">Periplaneta americana</name>
    <name type="common">American cockroach</name>
    <name type="synonym">Blatta americana</name>
    <dbReference type="NCBI Taxonomy" id="6978"/>
    <lineage>
        <taxon>Eukaryota</taxon>
        <taxon>Metazoa</taxon>
        <taxon>Ecdysozoa</taxon>
        <taxon>Arthropoda</taxon>
        <taxon>Hexapoda</taxon>
        <taxon>Insecta</taxon>
        <taxon>Pterygota</taxon>
        <taxon>Neoptera</taxon>
        <taxon>Polyneoptera</taxon>
        <taxon>Dictyoptera</taxon>
        <taxon>Blattodea</taxon>
        <taxon>Blattoidea</taxon>
        <taxon>Blattidae</taxon>
        <taxon>Blattinae</taxon>
        <taxon>Periplaneta</taxon>
    </lineage>
</organism>
<keyword evidence="2" id="KW-1185">Reference proteome</keyword>
<sequence length="173" mass="19879">MFLIMSGEEYNAISSRHATYAWALLRIGHVQIFPRLFAPLTQPAVSDTRFRQNKAFTELVTMNLDSIPGRSVKVAGYTTKNKKDILYPNIPSAIRPIMVLIFPFRYPLNQIHCHLDPEALKLNLQWFILMNQAILVMVDVLIKDEHYIRILTLAMNKFKEEEEEDDGGGDGED</sequence>